<dbReference type="AlphaFoldDB" id="A0A8J5MNN5"/>
<evidence type="ECO:0000313" key="1">
    <source>
        <dbReference type="EMBL" id="KAG7158089.1"/>
    </source>
</evidence>
<dbReference type="EMBL" id="JAHLQT010035751">
    <property type="protein sequence ID" value="KAG7158089.1"/>
    <property type="molecule type" value="Genomic_DNA"/>
</dbReference>
<comment type="caution">
    <text evidence="1">The sequence shown here is derived from an EMBL/GenBank/DDBJ whole genome shotgun (WGS) entry which is preliminary data.</text>
</comment>
<keyword evidence="2" id="KW-1185">Reference proteome</keyword>
<evidence type="ECO:0000313" key="2">
    <source>
        <dbReference type="Proteomes" id="UP000747542"/>
    </source>
</evidence>
<dbReference type="Proteomes" id="UP000747542">
    <property type="component" value="Unassembled WGS sequence"/>
</dbReference>
<reference evidence="1" key="1">
    <citation type="journal article" date="2021" name="Sci. Adv.">
        <title>The American lobster genome reveals insights on longevity, neural, and immune adaptations.</title>
        <authorList>
            <person name="Polinski J.M."/>
            <person name="Zimin A.V."/>
            <person name="Clark K.F."/>
            <person name="Kohn A.B."/>
            <person name="Sadowski N."/>
            <person name="Timp W."/>
            <person name="Ptitsyn A."/>
            <person name="Khanna P."/>
            <person name="Romanova D.Y."/>
            <person name="Williams P."/>
            <person name="Greenwood S.J."/>
            <person name="Moroz L.L."/>
            <person name="Walt D.R."/>
            <person name="Bodnar A.G."/>
        </authorList>
    </citation>
    <scope>NUCLEOTIDE SEQUENCE</scope>
    <source>
        <strain evidence="1">GMGI-L3</strain>
    </source>
</reference>
<gene>
    <name evidence="1" type="ORF">Hamer_G024128</name>
</gene>
<keyword evidence="1" id="KW-0675">Receptor</keyword>
<name>A0A8J5MNN5_HOMAM</name>
<proteinExistence type="predicted"/>
<sequence length="233" mass="25463">MEVSAKKIMGVAGSECKIYFFAVGIHDLPLLHKRSVHSMNFDNPTKKTTTEDGFHLAGQQRANCQRGSAQPQFQHRQYGVMSPEDIYDVRAGKEKLNELRLREESGACVAGNNKALLKCSLKKAVIQTVDEAVTTGANNIPGASHKWQQQLRMRAVDGSLPWLIAISVKRDIIIRTWNLFFGMNISHCATAFTIHNSVKIIGISSSQTPASHNSSVGKFSAGTGANLDLTPDA</sequence>
<organism evidence="1 2">
    <name type="scientific">Homarus americanus</name>
    <name type="common">American lobster</name>
    <dbReference type="NCBI Taxonomy" id="6706"/>
    <lineage>
        <taxon>Eukaryota</taxon>
        <taxon>Metazoa</taxon>
        <taxon>Ecdysozoa</taxon>
        <taxon>Arthropoda</taxon>
        <taxon>Crustacea</taxon>
        <taxon>Multicrustacea</taxon>
        <taxon>Malacostraca</taxon>
        <taxon>Eumalacostraca</taxon>
        <taxon>Eucarida</taxon>
        <taxon>Decapoda</taxon>
        <taxon>Pleocyemata</taxon>
        <taxon>Astacidea</taxon>
        <taxon>Nephropoidea</taxon>
        <taxon>Nephropidae</taxon>
        <taxon>Homarus</taxon>
    </lineage>
</organism>
<protein>
    <submittedName>
        <fullName evidence="1">Putative lipoprotein receptor 1-like</fullName>
    </submittedName>
</protein>
<keyword evidence="1" id="KW-0449">Lipoprotein</keyword>
<accession>A0A8J5MNN5</accession>